<dbReference type="OrthoDB" id="9815923at2"/>
<proteinExistence type="inferred from homology"/>
<sequence>MSGKLPLSVFIIALNEADRIGPVILSVRDWVDEVLVVDSGSTDGTQDLARSLGAKVIHHDWPGYGPQKRFAEEQCRHDWLLNLDADEVPEPALEGAVRALFSNGQPALQGYRIQTVMTLAGQKQPHRFAPRHNYIRLYDRRHGRFADSATHDAVEMHSGRVGSLSPIIAHYSIRDHGDLIAKLNRYSTAQAEEIVTRGKGRRYGAFRAMTEFPINLFRYFILKGYWVFGLYGLELAAIIAFFRFARIAKVREILHRTP</sequence>
<reference evidence="2 3" key="1">
    <citation type="submission" date="2017-12" db="EMBL/GenBank/DDBJ databases">
        <title>Genomes of bacteria within cyanobacterial aggregates.</title>
        <authorList>
            <person name="Cai H."/>
        </authorList>
    </citation>
    <scope>NUCLEOTIDE SEQUENCE [LARGE SCALE GENOMIC DNA]</scope>
    <source>
        <strain evidence="2 3">TH16</strain>
    </source>
</reference>
<comment type="similarity">
    <text evidence="1">Belongs to the glycosyltransferase 2 family. WaaE/KdtX subfamily.</text>
</comment>
<name>A0A2K9NBH2_9PROT</name>
<dbReference type="AlphaFoldDB" id="A0A2K9NBH2"/>
<evidence type="ECO:0000256" key="1">
    <source>
        <dbReference type="ARBA" id="ARBA00038494"/>
    </source>
</evidence>
<dbReference type="PANTHER" id="PTHR43630">
    <property type="entry name" value="POLY-BETA-1,6-N-ACETYL-D-GLUCOSAMINE SYNTHASE"/>
    <property type="match status" value="1"/>
</dbReference>
<dbReference type="SUPFAM" id="SSF53448">
    <property type="entry name" value="Nucleotide-diphospho-sugar transferases"/>
    <property type="match status" value="1"/>
</dbReference>
<dbReference type="Pfam" id="PF00535">
    <property type="entry name" value="Glycos_transf_2"/>
    <property type="match status" value="1"/>
</dbReference>
<dbReference type="CDD" id="cd02511">
    <property type="entry name" value="Beta4Glucosyltransferase"/>
    <property type="match status" value="1"/>
</dbReference>
<protein>
    <submittedName>
        <fullName evidence="2">Glycosyltransferase family 2 protein</fullName>
    </submittedName>
</protein>
<keyword evidence="3" id="KW-1185">Reference proteome</keyword>
<dbReference type="Proteomes" id="UP000234752">
    <property type="component" value="Chromosome eg_1"/>
</dbReference>
<organism evidence="2 3">
    <name type="scientific">Niveispirillum cyanobacteriorum</name>
    <dbReference type="NCBI Taxonomy" id="1612173"/>
    <lineage>
        <taxon>Bacteria</taxon>
        <taxon>Pseudomonadati</taxon>
        <taxon>Pseudomonadota</taxon>
        <taxon>Alphaproteobacteria</taxon>
        <taxon>Rhodospirillales</taxon>
        <taxon>Azospirillaceae</taxon>
        <taxon>Niveispirillum</taxon>
    </lineage>
</organism>
<dbReference type="EMBL" id="CP025611">
    <property type="protein sequence ID" value="AUN30427.1"/>
    <property type="molecule type" value="Genomic_DNA"/>
</dbReference>
<dbReference type="InterPro" id="IPR029044">
    <property type="entry name" value="Nucleotide-diphossugar_trans"/>
</dbReference>
<dbReference type="GO" id="GO:0016740">
    <property type="term" value="F:transferase activity"/>
    <property type="evidence" value="ECO:0007669"/>
    <property type="project" value="UniProtKB-KW"/>
</dbReference>
<evidence type="ECO:0000313" key="3">
    <source>
        <dbReference type="Proteomes" id="UP000234752"/>
    </source>
</evidence>
<dbReference type="Gene3D" id="3.90.550.10">
    <property type="entry name" value="Spore Coat Polysaccharide Biosynthesis Protein SpsA, Chain A"/>
    <property type="match status" value="1"/>
</dbReference>
<dbReference type="RefSeq" id="WP_102112115.1">
    <property type="nucleotide sequence ID" value="NZ_BMGN01000002.1"/>
</dbReference>
<keyword evidence="2" id="KW-0808">Transferase</keyword>
<accession>A0A2K9NBH2</accession>
<evidence type="ECO:0000313" key="2">
    <source>
        <dbReference type="EMBL" id="AUN30427.1"/>
    </source>
</evidence>
<dbReference type="PANTHER" id="PTHR43630:SF2">
    <property type="entry name" value="GLYCOSYLTRANSFERASE"/>
    <property type="match status" value="1"/>
</dbReference>
<gene>
    <name evidence="2" type="ORF">C0V82_09400</name>
</gene>
<dbReference type="InterPro" id="IPR001173">
    <property type="entry name" value="Glyco_trans_2-like"/>
</dbReference>
<dbReference type="KEGG" id="ncb:C0V82_09400"/>